<dbReference type="GO" id="GO:0005634">
    <property type="term" value="C:nucleus"/>
    <property type="evidence" value="ECO:0007669"/>
    <property type="project" value="TreeGrafter"/>
</dbReference>
<proteinExistence type="predicted"/>
<evidence type="ECO:0000256" key="1">
    <source>
        <dbReference type="ARBA" id="ARBA00023015"/>
    </source>
</evidence>
<keyword evidence="1" id="KW-0805">Transcription regulation</keyword>
<reference evidence="7 9" key="2">
    <citation type="submission" date="2018-03" db="EMBL/GenBank/DDBJ databases">
        <authorList>
            <person name="Fogelqvist J."/>
        </authorList>
    </citation>
    <scope>NUCLEOTIDE SEQUENCE [LARGE SCALE GENOMIC DNA]</scope>
</reference>
<dbReference type="PANTHER" id="PTHR10245:SF15">
    <property type="entry name" value="ENDOTHELIAL DIFFERENTIATION-RELATED FACTOR 1"/>
    <property type="match status" value="1"/>
</dbReference>
<dbReference type="Pfam" id="PF01381">
    <property type="entry name" value="HTH_3"/>
    <property type="match status" value="1"/>
</dbReference>
<dbReference type="STRING" id="37360.A0A0G4J8S1"/>
<keyword evidence="3" id="KW-0804">Transcription</keyword>
<evidence type="ECO:0000259" key="5">
    <source>
        <dbReference type="PROSITE" id="PS50943"/>
    </source>
</evidence>
<dbReference type="OMA" id="GKNKSCK"/>
<keyword evidence="2" id="KW-0238">DNA-binding</keyword>
<evidence type="ECO:0000313" key="8">
    <source>
        <dbReference type="Proteomes" id="UP000039324"/>
    </source>
</evidence>
<dbReference type="Pfam" id="PF08523">
    <property type="entry name" value="MBF1"/>
    <property type="match status" value="1"/>
</dbReference>
<dbReference type="AlphaFoldDB" id="A0A0G4J8S1"/>
<dbReference type="SMART" id="SM00530">
    <property type="entry name" value="HTH_XRE"/>
    <property type="match status" value="1"/>
</dbReference>
<reference evidence="6 8" key="1">
    <citation type="submission" date="2015-02" db="EMBL/GenBank/DDBJ databases">
        <authorList>
            <person name="Chooi Y.-H."/>
        </authorList>
    </citation>
    <scope>NUCLEOTIDE SEQUENCE [LARGE SCALE GENOMIC DNA]</scope>
    <source>
        <strain evidence="6">E3</strain>
    </source>
</reference>
<geneLocation type="mitochondrion" evidence="7"/>
<feature type="region of interest" description="Disordered" evidence="4">
    <location>
        <begin position="13"/>
        <end position="35"/>
    </location>
</feature>
<evidence type="ECO:0000256" key="2">
    <source>
        <dbReference type="ARBA" id="ARBA00023125"/>
    </source>
</evidence>
<dbReference type="PANTHER" id="PTHR10245">
    <property type="entry name" value="ENDOTHELIAL DIFFERENTIATION-RELATED FACTOR 1 MULTIPROTEIN BRIDGING FACTOR 1"/>
    <property type="match status" value="1"/>
</dbReference>
<gene>
    <name evidence="6" type="ORF">PBRA_003539</name>
    <name evidence="7" type="ORF">PLBR_LOCUS7107</name>
</gene>
<dbReference type="OrthoDB" id="10253401at2759"/>
<feature type="domain" description="HTH cro/C1-type" evidence="5">
    <location>
        <begin position="81"/>
        <end position="135"/>
    </location>
</feature>
<dbReference type="Proteomes" id="UP000290189">
    <property type="component" value="Unassembled WGS sequence"/>
</dbReference>
<dbReference type="CDD" id="cd00093">
    <property type="entry name" value="HTH_XRE"/>
    <property type="match status" value="1"/>
</dbReference>
<dbReference type="Gene3D" id="1.10.260.40">
    <property type="entry name" value="lambda repressor-like DNA-binding domains"/>
    <property type="match status" value="1"/>
</dbReference>
<dbReference type="EMBL" id="OVEO01000012">
    <property type="protein sequence ID" value="SPQ99892.1"/>
    <property type="molecule type" value="Genomic_DNA"/>
</dbReference>
<protein>
    <recommendedName>
        <fullName evidence="5">HTH cro/C1-type domain-containing protein</fullName>
    </recommendedName>
</protein>
<evidence type="ECO:0000256" key="4">
    <source>
        <dbReference type="SAM" id="MobiDB-lite"/>
    </source>
</evidence>
<sequence length="147" mass="16130">MEHQDWNAVVLRKTRAGGAGKKAAQRDDVNSAMRSGAQVETVKKFAAGANRVTGASNAKKLEEETEDFHHKAITQDFKIALLKARQAKNLTQKQLAQLINEKQTVITDYETGRAIPNGQIIAKLNRVLGTILPKIPKKKLVKDASST</sequence>
<dbReference type="InterPro" id="IPR013729">
    <property type="entry name" value="MBF1_N"/>
</dbReference>
<evidence type="ECO:0000256" key="3">
    <source>
        <dbReference type="ARBA" id="ARBA00023163"/>
    </source>
</evidence>
<keyword evidence="7" id="KW-0496">Mitochondrion</keyword>
<evidence type="ECO:0000313" key="6">
    <source>
        <dbReference type="EMBL" id="CEP03932.1"/>
    </source>
</evidence>
<accession>A0A0G4J8S1</accession>
<dbReference type="SUPFAM" id="SSF47413">
    <property type="entry name" value="lambda repressor-like DNA-binding domains"/>
    <property type="match status" value="1"/>
</dbReference>
<name>A0A0G4J8S1_PLABS</name>
<dbReference type="PROSITE" id="PS50943">
    <property type="entry name" value="HTH_CROC1"/>
    <property type="match status" value="1"/>
</dbReference>
<dbReference type="InterPro" id="IPR010982">
    <property type="entry name" value="Lambda_DNA-bd_dom_sf"/>
</dbReference>
<organism evidence="6 8">
    <name type="scientific">Plasmodiophora brassicae</name>
    <name type="common">Clubroot disease agent</name>
    <dbReference type="NCBI Taxonomy" id="37360"/>
    <lineage>
        <taxon>Eukaryota</taxon>
        <taxon>Sar</taxon>
        <taxon>Rhizaria</taxon>
        <taxon>Endomyxa</taxon>
        <taxon>Phytomyxea</taxon>
        <taxon>Plasmodiophorida</taxon>
        <taxon>Plasmodiophoridae</taxon>
        <taxon>Plasmodiophora</taxon>
    </lineage>
</organism>
<dbReference type="InterPro" id="IPR001387">
    <property type="entry name" value="Cro/C1-type_HTH"/>
</dbReference>
<evidence type="ECO:0000313" key="7">
    <source>
        <dbReference type="EMBL" id="SPQ99892.1"/>
    </source>
</evidence>
<dbReference type="EMBL" id="CDSF01000155">
    <property type="protein sequence ID" value="CEP03932.1"/>
    <property type="molecule type" value="Genomic_DNA"/>
</dbReference>
<keyword evidence="8" id="KW-1185">Reference proteome</keyword>
<evidence type="ECO:0000313" key="9">
    <source>
        <dbReference type="Proteomes" id="UP000290189"/>
    </source>
</evidence>
<dbReference type="GO" id="GO:0003677">
    <property type="term" value="F:DNA binding"/>
    <property type="evidence" value="ECO:0007669"/>
    <property type="project" value="UniProtKB-KW"/>
</dbReference>
<dbReference type="Proteomes" id="UP000039324">
    <property type="component" value="Unassembled WGS sequence"/>
</dbReference>